<gene>
    <name evidence="1" type="ORF">E2C01_075142</name>
</gene>
<dbReference type="EMBL" id="VSRR010054381">
    <property type="protein sequence ID" value="MPC80561.1"/>
    <property type="molecule type" value="Genomic_DNA"/>
</dbReference>
<evidence type="ECO:0000313" key="2">
    <source>
        <dbReference type="Proteomes" id="UP000324222"/>
    </source>
</evidence>
<organism evidence="1 2">
    <name type="scientific">Portunus trituberculatus</name>
    <name type="common">Swimming crab</name>
    <name type="synonym">Neptunus trituberculatus</name>
    <dbReference type="NCBI Taxonomy" id="210409"/>
    <lineage>
        <taxon>Eukaryota</taxon>
        <taxon>Metazoa</taxon>
        <taxon>Ecdysozoa</taxon>
        <taxon>Arthropoda</taxon>
        <taxon>Crustacea</taxon>
        <taxon>Multicrustacea</taxon>
        <taxon>Malacostraca</taxon>
        <taxon>Eumalacostraca</taxon>
        <taxon>Eucarida</taxon>
        <taxon>Decapoda</taxon>
        <taxon>Pleocyemata</taxon>
        <taxon>Brachyura</taxon>
        <taxon>Eubrachyura</taxon>
        <taxon>Portunoidea</taxon>
        <taxon>Portunidae</taxon>
        <taxon>Portuninae</taxon>
        <taxon>Portunus</taxon>
    </lineage>
</organism>
<dbReference type="AlphaFoldDB" id="A0A5B7I5C5"/>
<sequence>MLINGRGRVVLLRFGSDARGRVGGGGGRGAGRGARGSRRDVWQRGGCVIKSDRCLQQTQDNSRRARLPFMMVSRFCSRRDRLSSGGLARGDAPPIRCS</sequence>
<keyword evidence="2" id="KW-1185">Reference proteome</keyword>
<accession>A0A5B7I5C5</accession>
<name>A0A5B7I5C5_PORTR</name>
<comment type="caution">
    <text evidence="1">The sequence shown here is derived from an EMBL/GenBank/DDBJ whole genome shotgun (WGS) entry which is preliminary data.</text>
</comment>
<reference evidence="1 2" key="1">
    <citation type="submission" date="2019-05" db="EMBL/GenBank/DDBJ databases">
        <title>Another draft genome of Portunus trituberculatus and its Hox gene families provides insights of decapod evolution.</title>
        <authorList>
            <person name="Jeong J.-H."/>
            <person name="Song I."/>
            <person name="Kim S."/>
            <person name="Choi T."/>
            <person name="Kim D."/>
            <person name="Ryu S."/>
            <person name="Kim W."/>
        </authorList>
    </citation>
    <scope>NUCLEOTIDE SEQUENCE [LARGE SCALE GENOMIC DNA]</scope>
    <source>
        <tissue evidence="1">Muscle</tissue>
    </source>
</reference>
<proteinExistence type="predicted"/>
<evidence type="ECO:0000313" key="1">
    <source>
        <dbReference type="EMBL" id="MPC80561.1"/>
    </source>
</evidence>
<dbReference type="Proteomes" id="UP000324222">
    <property type="component" value="Unassembled WGS sequence"/>
</dbReference>
<protein>
    <submittedName>
        <fullName evidence="1">Uncharacterized protein</fullName>
    </submittedName>
</protein>